<name>A0A7X0IKD9_9ACTN</name>
<evidence type="ECO:0000313" key="1">
    <source>
        <dbReference type="EMBL" id="MBB6476560.1"/>
    </source>
</evidence>
<keyword evidence="2" id="KW-1185">Reference proteome</keyword>
<accession>A0A7X0IKD9</accession>
<organism evidence="1 2">
    <name type="scientific">Sphaerisporangium rubeum</name>
    <dbReference type="NCBI Taxonomy" id="321317"/>
    <lineage>
        <taxon>Bacteria</taxon>
        <taxon>Bacillati</taxon>
        <taxon>Actinomycetota</taxon>
        <taxon>Actinomycetes</taxon>
        <taxon>Streptosporangiales</taxon>
        <taxon>Streptosporangiaceae</taxon>
        <taxon>Sphaerisporangium</taxon>
    </lineage>
</organism>
<gene>
    <name evidence="1" type="ORF">BJ992_005991</name>
</gene>
<dbReference type="RefSeq" id="WP_184986679.1">
    <property type="nucleotide sequence ID" value="NZ_JACHIU010000001.1"/>
</dbReference>
<reference evidence="1 2" key="1">
    <citation type="submission" date="2020-08" db="EMBL/GenBank/DDBJ databases">
        <title>Sequencing the genomes of 1000 actinobacteria strains.</title>
        <authorList>
            <person name="Klenk H.-P."/>
        </authorList>
    </citation>
    <scope>NUCLEOTIDE SEQUENCE [LARGE SCALE GENOMIC DNA]</scope>
    <source>
        <strain evidence="1 2">DSM 44936</strain>
    </source>
</reference>
<dbReference type="AlphaFoldDB" id="A0A7X0IKD9"/>
<proteinExistence type="predicted"/>
<dbReference type="InterPro" id="IPR036890">
    <property type="entry name" value="HATPase_C_sf"/>
</dbReference>
<dbReference type="Gene3D" id="3.30.565.10">
    <property type="entry name" value="Histidine kinase-like ATPase, C-terminal domain"/>
    <property type="match status" value="1"/>
</dbReference>
<protein>
    <submittedName>
        <fullName evidence="1">Anti-sigma regulatory factor (Ser/Thr protein kinase)</fullName>
    </submittedName>
</protein>
<comment type="caution">
    <text evidence="1">The sequence shown here is derived from an EMBL/GenBank/DDBJ whole genome shotgun (WGS) entry which is preliminary data.</text>
</comment>
<sequence>MDLLGKVHLLGEPGSVTVARMYIHTVLVATRREAVEDAELLVAELVANAIKHSRSGRERGVW</sequence>
<dbReference type="EMBL" id="JACHIU010000001">
    <property type="protein sequence ID" value="MBB6476560.1"/>
    <property type="molecule type" value="Genomic_DNA"/>
</dbReference>
<dbReference type="Proteomes" id="UP000555564">
    <property type="component" value="Unassembled WGS sequence"/>
</dbReference>
<evidence type="ECO:0000313" key="2">
    <source>
        <dbReference type="Proteomes" id="UP000555564"/>
    </source>
</evidence>